<organism evidence="2 3">
    <name type="scientific">Cirrhinus mrigala</name>
    <name type="common">Mrigala</name>
    <dbReference type="NCBI Taxonomy" id="683832"/>
    <lineage>
        <taxon>Eukaryota</taxon>
        <taxon>Metazoa</taxon>
        <taxon>Chordata</taxon>
        <taxon>Craniata</taxon>
        <taxon>Vertebrata</taxon>
        <taxon>Euteleostomi</taxon>
        <taxon>Actinopterygii</taxon>
        <taxon>Neopterygii</taxon>
        <taxon>Teleostei</taxon>
        <taxon>Ostariophysi</taxon>
        <taxon>Cypriniformes</taxon>
        <taxon>Cyprinidae</taxon>
        <taxon>Labeoninae</taxon>
        <taxon>Labeonini</taxon>
        <taxon>Cirrhinus</taxon>
    </lineage>
</organism>
<gene>
    <name evidence="2" type="ORF">M9458_025175</name>
</gene>
<sequence>SASSSNASLVSKTVDTDLKAQTASKAESIQDHDNHAAAGMSHLQGNNSLSLHAGDGHTSPRRLKEEFRSSEGESKESKPSHIDKFGSGDGRGTTTKEAGAAMAISVPPVETGITEIVKLRDTGTNSHTTRGTRPDDAYRPSGHHNRDGYSSHSHRGEDGGYGRTPLPGHYKRKRSPSADARQSSDECRAKKSKKKKRNKEKH</sequence>
<feature type="compositionally biased region" description="Low complexity" evidence="1">
    <location>
        <begin position="1"/>
        <end position="11"/>
    </location>
</feature>
<keyword evidence="3" id="KW-1185">Reference proteome</keyword>
<dbReference type="Proteomes" id="UP001529510">
    <property type="component" value="Unassembled WGS sequence"/>
</dbReference>
<evidence type="ECO:0000313" key="2">
    <source>
        <dbReference type="EMBL" id="KAL0179733.1"/>
    </source>
</evidence>
<dbReference type="EMBL" id="JAMKFB020000012">
    <property type="protein sequence ID" value="KAL0179733.1"/>
    <property type="molecule type" value="Genomic_DNA"/>
</dbReference>
<protein>
    <submittedName>
        <fullName evidence="2">Uncharacterized protein</fullName>
    </submittedName>
</protein>
<dbReference type="AlphaFoldDB" id="A0ABD0Q255"/>
<comment type="caution">
    <text evidence="2">The sequence shown here is derived from an EMBL/GenBank/DDBJ whole genome shotgun (WGS) entry which is preliminary data.</text>
</comment>
<proteinExistence type="predicted"/>
<feature type="compositionally biased region" description="Polar residues" evidence="1">
    <location>
        <begin position="122"/>
        <end position="131"/>
    </location>
</feature>
<name>A0ABD0Q255_CIRMR</name>
<feature type="compositionally biased region" description="Basic and acidic residues" evidence="1">
    <location>
        <begin position="62"/>
        <end position="86"/>
    </location>
</feature>
<feature type="compositionally biased region" description="Basic residues" evidence="1">
    <location>
        <begin position="190"/>
        <end position="202"/>
    </location>
</feature>
<reference evidence="2 3" key="1">
    <citation type="submission" date="2024-05" db="EMBL/GenBank/DDBJ databases">
        <title>Genome sequencing and assembly of Indian major carp, Cirrhinus mrigala (Hamilton, 1822).</title>
        <authorList>
            <person name="Mohindra V."/>
            <person name="Chowdhury L.M."/>
            <person name="Lal K."/>
            <person name="Jena J.K."/>
        </authorList>
    </citation>
    <scope>NUCLEOTIDE SEQUENCE [LARGE SCALE GENOMIC DNA]</scope>
    <source>
        <strain evidence="2">CM1030</strain>
        <tissue evidence="2">Blood</tissue>
    </source>
</reference>
<feature type="non-terminal residue" evidence="2">
    <location>
        <position position="1"/>
    </location>
</feature>
<feature type="non-terminal residue" evidence="2">
    <location>
        <position position="202"/>
    </location>
</feature>
<feature type="compositionally biased region" description="Basic and acidic residues" evidence="1">
    <location>
        <begin position="132"/>
        <end position="160"/>
    </location>
</feature>
<feature type="region of interest" description="Disordered" evidence="1">
    <location>
        <begin position="1"/>
        <end position="202"/>
    </location>
</feature>
<accession>A0ABD0Q255</accession>
<evidence type="ECO:0000313" key="3">
    <source>
        <dbReference type="Proteomes" id="UP001529510"/>
    </source>
</evidence>
<evidence type="ECO:0000256" key="1">
    <source>
        <dbReference type="SAM" id="MobiDB-lite"/>
    </source>
</evidence>